<keyword evidence="9" id="KW-1185">Reference proteome</keyword>
<dbReference type="OrthoDB" id="9777306at2"/>
<dbReference type="GO" id="GO:0046872">
    <property type="term" value="F:metal ion binding"/>
    <property type="evidence" value="ECO:0007669"/>
    <property type="project" value="UniProtKB-KW"/>
</dbReference>
<keyword evidence="5" id="KW-0378">Hydrolase</keyword>
<dbReference type="InterPro" id="IPR000917">
    <property type="entry name" value="Sulfatase_N"/>
</dbReference>
<protein>
    <submittedName>
        <fullName evidence="8">Arylsulfatase A</fullName>
    </submittedName>
</protein>
<dbReference type="AlphaFoldDB" id="A0A1H5HLL0"/>
<dbReference type="CDD" id="cd16144">
    <property type="entry name" value="ARS_like"/>
    <property type="match status" value="1"/>
</dbReference>
<evidence type="ECO:0000256" key="4">
    <source>
        <dbReference type="ARBA" id="ARBA00022729"/>
    </source>
</evidence>
<dbReference type="SUPFAM" id="SSF53649">
    <property type="entry name" value="Alkaline phosphatase-like"/>
    <property type="match status" value="1"/>
</dbReference>
<comment type="cofactor">
    <cofactor evidence="1">
        <name>Ca(2+)</name>
        <dbReference type="ChEBI" id="CHEBI:29108"/>
    </cofactor>
</comment>
<evidence type="ECO:0000256" key="6">
    <source>
        <dbReference type="ARBA" id="ARBA00022837"/>
    </source>
</evidence>
<keyword evidence="4" id="KW-0732">Signal</keyword>
<dbReference type="InterPro" id="IPR050738">
    <property type="entry name" value="Sulfatase"/>
</dbReference>
<dbReference type="STRING" id="648782.SAMN04488554_1998"/>
<evidence type="ECO:0000256" key="3">
    <source>
        <dbReference type="ARBA" id="ARBA00022723"/>
    </source>
</evidence>
<organism evidence="8 9">
    <name type="scientific">Ruania alba</name>
    <dbReference type="NCBI Taxonomy" id="648782"/>
    <lineage>
        <taxon>Bacteria</taxon>
        <taxon>Bacillati</taxon>
        <taxon>Actinomycetota</taxon>
        <taxon>Actinomycetes</taxon>
        <taxon>Micrococcales</taxon>
        <taxon>Ruaniaceae</taxon>
        <taxon>Ruania</taxon>
    </lineage>
</organism>
<name>A0A1H5HLL0_9MICO</name>
<accession>A0A1H5HLL0</accession>
<dbReference type="PANTHER" id="PTHR42693">
    <property type="entry name" value="ARYLSULFATASE FAMILY MEMBER"/>
    <property type="match status" value="1"/>
</dbReference>
<comment type="similarity">
    <text evidence="2">Belongs to the sulfatase family.</text>
</comment>
<evidence type="ECO:0000313" key="9">
    <source>
        <dbReference type="Proteomes" id="UP000199220"/>
    </source>
</evidence>
<keyword evidence="3" id="KW-0479">Metal-binding</keyword>
<keyword evidence="6" id="KW-0106">Calcium</keyword>
<dbReference type="Gene3D" id="3.40.720.10">
    <property type="entry name" value="Alkaline Phosphatase, subunit A"/>
    <property type="match status" value="1"/>
</dbReference>
<evidence type="ECO:0000256" key="5">
    <source>
        <dbReference type="ARBA" id="ARBA00022801"/>
    </source>
</evidence>
<dbReference type="PANTHER" id="PTHR42693:SF42">
    <property type="entry name" value="ARYLSULFATASE G"/>
    <property type="match status" value="1"/>
</dbReference>
<feature type="domain" description="Sulfatase N-terminal" evidence="7">
    <location>
        <begin position="14"/>
        <end position="353"/>
    </location>
</feature>
<evidence type="ECO:0000259" key="7">
    <source>
        <dbReference type="Pfam" id="PF00884"/>
    </source>
</evidence>
<evidence type="ECO:0000256" key="2">
    <source>
        <dbReference type="ARBA" id="ARBA00008779"/>
    </source>
</evidence>
<dbReference type="PROSITE" id="PS00149">
    <property type="entry name" value="SULFATASE_2"/>
    <property type="match status" value="1"/>
</dbReference>
<dbReference type="InterPro" id="IPR024607">
    <property type="entry name" value="Sulfatase_CS"/>
</dbReference>
<dbReference type="Gene3D" id="3.30.1120.10">
    <property type="match status" value="1"/>
</dbReference>
<evidence type="ECO:0000256" key="1">
    <source>
        <dbReference type="ARBA" id="ARBA00001913"/>
    </source>
</evidence>
<proteinExistence type="inferred from homology"/>
<reference evidence="9" key="1">
    <citation type="submission" date="2016-10" db="EMBL/GenBank/DDBJ databases">
        <authorList>
            <person name="Varghese N."/>
            <person name="Submissions S."/>
        </authorList>
    </citation>
    <scope>NUCLEOTIDE SEQUENCE [LARGE SCALE GENOMIC DNA]</scope>
    <source>
        <strain evidence="9">DSM 21368</strain>
    </source>
</reference>
<dbReference type="GO" id="GO:0004065">
    <property type="term" value="F:arylsulfatase activity"/>
    <property type="evidence" value="ECO:0007669"/>
    <property type="project" value="TreeGrafter"/>
</dbReference>
<dbReference type="RefSeq" id="WP_089772769.1">
    <property type="nucleotide sequence ID" value="NZ_FNTX01000001.1"/>
</dbReference>
<dbReference type="EMBL" id="FNTX01000001">
    <property type="protein sequence ID" value="SEE28847.1"/>
    <property type="molecule type" value="Genomic_DNA"/>
</dbReference>
<dbReference type="InterPro" id="IPR017850">
    <property type="entry name" value="Alkaline_phosphatase_core_sf"/>
</dbReference>
<dbReference type="Pfam" id="PF00884">
    <property type="entry name" value="Sulfatase"/>
    <property type="match status" value="1"/>
</dbReference>
<evidence type="ECO:0000313" key="8">
    <source>
        <dbReference type="EMBL" id="SEE28847.1"/>
    </source>
</evidence>
<dbReference type="Proteomes" id="UP000199220">
    <property type="component" value="Unassembled WGS sequence"/>
</dbReference>
<sequence>MVTDARSPESPAPPNIVLVLVDDLGWADLDCYGSSFYETPVLDRLATQGVRFTDAYAAAPVCSPTRASLLSGKYPARVGVTQYIGGHAVGKLQDVPYFACLPTSEYSLPRALRDGGYQTWNVGKWHLGSTPHTLPEAHGFDINIGGTGKGQPPQGYFSPYGLHTLPDGPDGEYLTDRLTDEAIGLIEGAGDRPYFLHLAHYAVHTPIQAPAELVAKYQAKAARLGLDRCETFADGEQHPAWHKQPERVRRRLLQSDPTYAAMVENLDTNIGRLLAAVEGTNTIVIFTSDNGGLATAEGSPTCNAPLAEGKGWTYDGGLRVPLLVHWPEVVTPGVTTEPTTTPDLYPTLLEAAGLPAHPEQHTDGVSILPLLRGEPFERGPIHWHYPHYANQGGTPSAAVREGPWKLVEFFEDDRVELYNLDSDISERHDLAHLPEHAALRDRLRTQVHHMREDMGALVPAPNPRARVDA</sequence>
<gene>
    <name evidence="8" type="ORF">SAMN04488554_1998</name>
</gene>